<evidence type="ECO:0008006" key="3">
    <source>
        <dbReference type="Google" id="ProtNLM"/>
    </source>
</evidence>
<evidence type="ECO:0000313" key="1">
    <source>
        <dbReference type="EMBL" id="KOF01942.1"/>
    </source>
</evidence>
<dbReference type="Proteomes" id="UP000036908">
    <property type="component" value="Unassembled WGS sequence"/>
</dbReference>
<dbReference type="SUPFAM" id="SSF101898">
    <property type="entry name" value="NHL repeat"/>
    <property type="match status" value="1"/>
</dbReference>
<reference evidence="2" key="1">
    <citation type="submission" date="2014-11" db="EMBL/GenBank/DDBJ databases">
        <title>Genome sequencing of Roseivirga sp. D-25.</title>
        <authorList>
            <person name="Selvaratnam C."/>
            <person name="Thevarajoo S."/>
            <person name="Goh K.M."/>
            <person name="Eee R."/>
            <person name="Chan K.-G."/>
            <person name="Chong C.S."/>
        </authorList>
    </citation>
    <scope>NUCLEOTIDE SEQUENCE [LARGE SCALE GENOMIC DNA]</scope>
    <source>
        <strain evidence="2">D-25</strain>
    </source>
</reference>
<name>A0A0L8AI54_9BACT</name>
<protein>
    <recommendedName>
        <fullName evidence="3">DUF4221 domain-containing protein</fullName>
    </recommendedName>
</protein>
<gene>
    <name evidence="1" type="ORF">OB69_14485</name>
</gene>
<sequence length="332" mass="38531">MPRWQTRILQDTSYFILSATNGEGLQLLIIDNYTFDYKNVITIPQYGPNGFKTNSPSFYWHNSDSIFLFPTSLNKVFLYNRNSELTHTYSFDSEAIMSFDTNEQQQGGVLLDSILYINTIPHSNPNSLQFTSNTYVTHTLNLNNNEFKVWSGYPKKHINRILPTSFLGGQIINAFDSLLLINNYHSDSIEFFNINSRKFEKVSAGMTGYNHLEGLKKPIDNRSVNSLVIQLKYPNYYKILFDPYSNSVYRFSRHINPNYDNYSDGEILNELENNNSKLLQNTLIVIGPKLTKRYYQLPFNIEYAFPSKDGLIVQISSLELEDKDVYLMLRLN</sequence>
<accession>A0A0L8AI54</accession>
<dbReference type="AlphaFoldDB" id="A0A0L8AI54"/>
<comment type="caution">
    <text evidence="1">The sequence shown here is derived from an EMBL/GenBank/DDBJ whole genome shotgun (WGS) entry which is preliminary data.</text>
</comment>
<keyword evidence="2" id="KW-1185">Reference proteome</keyword>
<evidence type="ECO:0000313" key="2">
    <source>
        <dbReference type="Proteomes" id="UP000036908"/>
    </source>
</evidence>
<dbReference type="PATRIC" id="fig|1566026.4.peg.1208"/>
<organism evidence="1 2">
    <name type="scientific">Roseivirga seohaensis subsp. aquiponti</name>
    <dbReference type="NCBI Taxonomy" id="1566026"/>
    <lineage>
        <taxon>Bacteria</taxon>
        <taxon>Pseudomonadati</taxon>
        <taxon>Bacteroidota</taxon>
        <taxon>Cytophagia</taxon>
        <taxon>Cytophagales</taxon>
        <taxon>Roseivirgaceae</taxon>
        <taxon>Roseivirga</taxon>
    </lineage>
</organism>
<proteinExistence type="predicted"/>
<dbReference type="EMBL" id="JSVA01000017">
    <property type="protein sequence ID" value="KOF01942.1"/>
    <property type="molecule type" value="Genomic_DNA"/>
</dbReference>